<feature type="compositionally biased region" description="Basic residues" evidence="2">
    <location>
        <begin position="1"/>
        <end position="11"/>
    </location>
</feature>
<dbReference type="AlphaFoldDB" id="A0AAW1RU27"/>
<evidence type="ECO:0000313" key="4">
    <source>
        <dbReference type="EMBL" id="KAK9836856.1"/>
    </source>
</evidence>
<evidence type="ECO:0000259" key="3">
    <source>
        <dbReference type="PROSITE" id="PS50802"/>
    </source>
</evidence>
<gene>
    <name evidence="4" type="ORF">WJX74_009688</name>
</gene>
<proteinExistence type="inferred from homology"/>
<comment type="similarity">
    <text evidence="1">Belongs to the peptidase C85 family.</text>
</comment>
<dbReference type="InterPro" id="IPR050704">
    <property type="entry name" value="Peptidase_C85-like"/>
</dbReference>
<feature type="domain" description="OTU" evidence="3">
    <location>
        <begin position="250"/>
        <end position="397"/>
    </location>
</feature>
<sequence>MGRKGSGRKGFMKSVRAAGSESDDELTSGPQASSDPGGPVVPADPNHLGVRMQADPEAGSPSSPDQLAPVRTSLKESSADAAGSSATSDQQDAKAGEQSSSGQDADDELDTTETLGQLTQRHRREMKLHKDRMKKLGKKKKDEIRELDREIEERHAAELAAAEARQGHKQPTPAEATVASLSAGLYSTKLTADQPSDRKEPTRAQKRRELRALEEAERDVRIEEEQADMGESDKAAEERQLMAELEPLGLYIREIPPDGNCLFRAVEDQVELAGPRDGSGSAGSSIHGDLRQQAASHMLQHPHDYLPFVIQDASGSGEAEEQYSKYCREMGTTAAWGSQAELRALAHVLQRSITVHAVGMPPVQMGDEYAGRGPPYQVCYLRHAYGLGEHFNSCGPVLQQTTSS</sequence>
<accession>A0AAW1RU27</accession>
<dbReference type="GO" id="GO:0016579">
    <property type="term" value="P:protein deubiquitination"/>
    <property type="evidence" value="ECO:0007669"/>
    <property type="project" value="TreeGrafter"/>
</dbReference>
<dbReference type="EMBL" id="JALJOS010000007">
    <property type="protein sequence ID" value="KAK9836856.1"/>
    <property type="molecule type" value="Genomic_DNA"/>
</dbReference>
<dbReference type="InterPro" id="IPR003323">
    <property type="entry name" value="OTU_dom"/>
</dbReference>
<dbReference type="PANTHER" id="PTHR12419">
    <property type="entry name" value="OTU DOMAIN CONTAINING PROTEIN"/>
    <property type="match status" value="1"/>
</dbReference>
<comment type="caution">
    <text evidence="4">The sequence shown here is derived from an EMBL/GenBank/DDBJ whole genome shotgun (WGS) entry which is preliminary data.</text>
</comment>
<dbReference type="GO" id="GO:0004843">
    <property type="term" value="F:cysteine-type deubiquitinase activity"/>
    <property type="evidence" value="ECO:0007669"/>
    <property type="project" value="TreeGrafter"/>
</dbReference>
<dbReference type="PROSITE" id="PS50802">
    <property type="entry name" value="OTU"/>
    <property type="match status" value="1"/>
</dbReference>
<evidence type="ECO:0000256" key="2">
    <source>
        <dbReference type="SAM" id="MobiDB-lite"/>
    </source>
</evidence>
<feature type="region of interest" description="Disordered" evidence="2">
    <location>
        <begin position="273"/>
        <end position="294"/>
    </location>
</feature>
<feature type="compositionally biased region" description="Low complexity" evidence="2">
    <location>
        <begin position="79"/>
        <end position="90"/>
    </location>
</feature>
<evidence type="ECO:0000256" key="1">
    <source>
        <dbReference type="ARBA" id="ARBA00010407"/>
    </source>
</evidence>
<dbReference type="Pfam" id="PF02338">
    <property type="entry name" value="OTU"/>
    <property type="match status" value="1"/>
</dbReference>
<protein>
    <recommendedName>
        <fullName evidence="3">OTU domain-containing protein</fullName>
    </recommendedName>
</protein>
<feature type="compositionally biased region" description="Basic residues" evidence="2">
    <location>
        <begin position="120"/>
        <end position="139"/>
    </location>
</feature>
<feature type="region of interest" description="Disordered" evidence="2">
    <location>
        <begin position="1"/>
        <end position="214"/>
    </location>
</feature>
<dbReference type="Proteomes" id="UP001438707">
    <property type="component" value="Unassembled WGS sequence"/>
</dbReference>
<evidence type="ECO:0000313" key="5">
    <source>
        <dbReference type="Proteomes" id="UP001438707"/>
    </source>
</evidence>
<name>A0AAW1RU27_9CHLO</name>
<feature type="compositionally biased region" description="Basic and acidic residues" evidence="2">
    <location>
        <begin position="140"/>
        <end position="157"/>
    </location>
</feature>
<dbReference type="SUPFAM" id="SSF54001">
    <property type="entry name" value="Cysteine proteinases"/>
    <property type="match status" value="1"/>
</dbReference>
<keyword evidence="5" id="KW-1185">Reference proteome</keyword>
<organism evidence="4 5">
    <name type="scientific">Apatococcus lobatus</name>
    <dbReference type="NCBI Taxonomy" id="904363"/>
    <lineage>
        <taxon>Eukaryota</taxon>
        <taxon>Viridiplantae</taxon>
        <taxon>Chlorophyta</taxon>
        <taxon>core chlorophytes</taxon>
        <taxon>Trebouxiophyceae</taxon>
        <taxon>Chlorellales</taxon>
        <taxon>Chlorellaceae</taxon>
        <taxon>Apatococcus</taxon>
    </lineage>
</organism>
<reference evidence="4 5" key="1">
    <citation type="journal article" date="2024" name="Nat. Commun.">
        <title>Phylogenomics reveals the evolutionary origins of lichenization in chlorophyte algae.</title>
        <authorList>
            <person name="Puginier C."/>
            <person name="Libourel C."/>
            <person name="Otte J."/>
            <person name="Skaloud P."/>
            <person name="Haon M."/>
            <person name="Grisel S."/>
            <person name="Petersen M."/>
            <person name="Berrin J.G."/>
            <person name="Delaux P.M."/>
            <person name="Dal Grande F."/>
            <person name="Keller J."/>
        </authorList>
    </citation>
    <scope>NUCLEOTIDE SEQUENCE [LARGE SCALE GENOMIC DNA]</scope>
    <source>
        <strain evidence="4 5">SAG 2145</strain>
    </source>
</reference>
<dbReference type="PANTHER" id="PTHR12419:SF10">
    <property type="entry name" value="DEUBIQUITINASE OTUD6B"/>
    <property type="match status" value="1"/>
</dbReference>
<dbReference type="InterPro" id="IPR038765">
    <property type="entry name" value="Papain-like_cys_pep_sf"/>
</dbReference>
<dbReference type="Gene3D" id="3.90.70.80">
    <property type="match status" value="1"/>
</dbReference>